<organism evidence="2 3">
    <name type="scientific">Solanum pennellii</name>
    <name type="common">Tomato</name>
    <name type="synonym">Lycopersicon pennellii</name>
    <dbReference type="NCBI Taxonomy" id="28526"/>
    <lineage>
        <taxon>Eukaryota</taxon>
        <taxon>Viridiplantae</taxon>
        <taxon>Streptophyta</taxon>
        <taxon>Embryophyta</taxon>
        <taxon>Tracheophyta</taxon>
        <taxon>Spermatophyta</taxon>
        <taxon>Magnoliopsida</taxon>
        <taxon>eudicotyledons</taxon>
        <taxon>Gunneridae</taxon>
        <taxon>Pentapetalae</taxon>
        <taxon>asterids</taxon>
        <taxon>lamiids</taxon>
        <taxon>Solanales</taxon>
        <taxon>Solanaceae</taxon>
        <taxon>Solanoideae</taxon>
        <taxon>Solaneae</taxon>
        <taxon>Solanum</taxon>
        <taxon>Solanum subgen. Lycopersicon</taxon>
    </lineage>
</organism>
<keyword evidence="3" id="KW-0418">Kinase</keyword>
<dbReference type="GO" id="GO:0016301">
    <property type="term" value="F:kinase activity"/>
    <property type="evidence" value="ECO:0007669"/>
    <property type="project" value="UniProtKB-KW"/>
</dbReference>
<keyword evidence="3" id="KW-0808">Transferase</keyword>
<sequence length="250" mass="28597">MEKNSKEEGNSGKLQEQGRKAFEDSKEEGNSGKLQEQGRKAFEDTTRSSNQPNKSQKRGAATEDEQNQQKTQMTGQQQSQKNHSQGEQRQQEAIQEEQWQIQKRRHQKSQEQTNSKVVWRPVSPPRQRTIGSQQQEQKNTGISKFPTKNIFSNLEMQEQHEVQQTGQEGARDTVIQKEQLKNGNSADQTAMNSLNTYMTPIQQTITNNKNKNTRIDLSLPNPKPPVLLLLMLVILKKFLEVWMGVSGDSH</sequence>
<protein>
    <submittedName>
        <fullName evidence="3">Probable serine/threonine-protein kinase irlF</fullName>
    </submittedName>
</protein>
<keyword evidence="2" id="KW-1185">Reference proteome</keyword>
<feature type="compositionally biased region" description="Low complexity" evidence="1">
    <location>
        <begin position="68"/>
        <end position="83"/>
    </location>
</feature>
<evidence type="ECO:0000313" key="2">
    <source>
        <dbReference type="Proteomes" id="UP000694930"/>
    </source>
</evidence>
<name>A0ABM1GZH2_SOLPN</name>
<feature type="region of interest" description="Disordered" evidence="1">
    <location>
        <begin position="1"/>
        <end position="144"/>
    </location>
</feature>
<feature type="compositionally biased region" description="Low complexity" evidence="1">
    <location>
        <begin position="91"/>
        <end position="101"/>
    </location>
</feature>
<proteinExistence type="predicted"/>
<dbReference type="GeneID" id="107021967"/>
<evidence type="ECO:0000313" key="3">
    <source>
        <dbReference type="RefSeq" id="XP_015078163.1"/>
    </source>
</evidence>
<gene>
    <name evidence="3" type="primary">LOC107021967</name>
</gene>
<dbReference type="Proteomes" id="UP000694930">
    <property type="component" value="Chromosome 6"/>
</dbReference>
<dbReference type="RefSeq" id="XP_015078163.1">
    <property type="nucleotide sequence ID" value="XM_015222677.1"/>
</dbReference>
<reference evidence="3" key="2">
    <citation type="submission" date="2025-08" db="UniProtKB">
        <authorList>
            <consortium name="RefSeq"/>
        </authorList>
    </citation>
    <scope>IDENTIFICATION</scope>
</reference>
<feature type="compositionally biased region" description="Polar residues" evidence="1">
    <location>
        <begin position="129"/>
        <end position="142"/>
    </location>
</feature>
<accession>A0ABM1GZH2</accession>
<evidence type="ECO:0000256" key="1">
    <source>
        <dbReference type="SAM" id="MobiDB-lite"/>
    </source>
</evidence>
<reference evidence="2" key="1">
    <citation type="journal article" date="2014" name="Nat. Genet.">
        <title>The genome of the stress-tolerant wild tomato species Solanum pennellii.</title>
        <authorList>
            <person name="Bolger A."/>
            <person name="Scossa F."/>
            <person name="Bolger M.E."/>
            <person name="Lanz C."/>
            <person name="Maumus F."/>
            <person name="Tohge T."/>
            <person name="Quesneville H."/>
            <person name="Alseekh S."/>
            <person name="Sorensen I."/>
            <person name="Lichtenstein G."/>
            <person name="Fich E.A."/>
            <person name="Conte M."/>
            <person name="Keller H."/>
            <person name="Schneeberger K."/>
            <person name="Schwacke R."/>
            <person name="Ofner I."/>
            <person name="Vrebalov J."/>
            <person name="Xu Y."/>
            <person name="Osorio S."/>
            <person name="Aflitos S.A."/>
            <person name="Schijlen E."/>
            <person name="Jimenez-Gomez J.M."/>
            <person name="Ryngajllo M."/>
            <person name="Kimura S."/>
            <person name="Kumar R."/>
            <person name="Koenig D."/>
            <person name="Headland L.R."/>
            <person name="Maloof J.N."/>
            <person name="Sinha N."/>
            <person name="van Ham R.C."/>
            <person name="Lankhorst R.K."/>
            <person name="Mao L."/>
            <person name="Vogel A."/>
            <person name="Arsova B."/>
            <person name="Panstruga R."/>
            <person name="Fei Z."/>
            <person name="Rose J.K."/>
            <person name="Zamir D."/>
            <person name="Carrari F."/>
            <person name="Giovannoni J.J."/>
            <person name="Weigel D."/>
            <person name="Usadel B."/>
            <person name="Fernie A.R."/>
        </authorList>
    </citation>
    <scope>NUCLEOTIDE SEQUENCE [LARGE SCALE GENOMIC DNA]</scope>
    <source>
        <strain evidence="2">cv. LA0716</strain>
    </source>
</reference>
<feature type="compositionally biased region" description="Basic and acidic residues" evidence="1">
    <location>
        <begin position="1"/>
        <end position="46"/>
    </location>
</feature>